<accession>A0A844GDW0</accession>
<dbReference type="Pfam" id="PF12833">
    <property type="entry name" value="HTH_18"/>
    <property type="match status" value="1"/>
</dbReference>
<dbReference type="Pfam" id="PF02311">
    <property type="entry name" value="AraC_binding"/>
    <property type="match status" value="1"/>
</dbReference>
<dbReference type="InterPro" id="IPR003313">
    <property type="entry name" value="AraC-bd"/>
</dbReference>
<evidence type="ECO:0000256" key="1">
    <source>
        <dbReference type="ARBA" id="ARBA00023015"/>
    </source>
</evidence>
<proteinExistence type="predicted"/>
<dbReference type="InterPro" id="IPR018062">
    <property type="entry name" value="HTH_AraC-typ_CS"/>
</dbReference>
<keyword evidence="3" id="KW-0804">Transcription</keyword>
<evidence type="ECO:0000256" key="2">
    <source>
        <dbReference type="ARBA" id="ARBA00023125"/>
    </source>
</evidence>
<dbReference type="InterPro" id="IPR009057">
    <property type="entry name" value="Homeodomain-like_sf"/>
</dbReference>
<dbReference type="GO" id="GO:0043565">
    <property type="term" value="F:sequence-specific DNA binding"/>
    <property type="evidence" value="ECO:0007669"/>
    <property type="project" value="InterPro"/>
</dbReference>
<evidence type="ECO:0000256" key="3">
    <source>
        <dbReference type="ARBA" id="ARBA00023163"/>
    </source>
</evidence>
<sequence>MSNVKYTDGATFRCLENLKEASLDISLIHTGREYCLPGHICSRSREEFIIHFVLKGTGFYSADGQTWSLSPGQMFLIYPDEPVTYGADETDPWTYAWIGFKGIRAGSLAAQCGFSRKNRVLPAPSSELITEYIDHLLEHRQLSQANDLRRQAYLLLFFAELTDFHEKQSGQNKKSHEYSTSVYVELAIEYITSMYQNGIGISDIASNIGISRAYLNSAFQKELNMSAQSFLIDYRMHKAASLLLGTDMSVKEIARCIGYTDQLVFSKAFKKKFGVSPKNYKTHQEMLEHFHEKQP</sequence>
<organism evidence="5 6">
    <name type="scientific">Blautia luti DSM 14534 = JCM 17040</name>
    <dbReference type="NCBI Taxonomy" id="649762"/>
    <lineage>
        <taxon>Bacteria</taxon>
        <taxon>Bacillati</taxon>
        <taxon>Bacillota</taxon>
        <taxon>Clostridia</taxon>
        <taxon>Lachnospirales</taxon>
        <taxon>Lachnospiraceae</taxon>
        <taxon>Blautia</taxon>
    </lineage>
</organism>
<comment type="caution">
    <text evidence="5">The sequence shown here is derived from an EMBL/GenBank/DDBJ whole genome shotgun (WGS) entry which is preliminary data.</text>
</comment>
<dbReference type="SMART" id="SM00342">
    <property type="entry name" value="HTH_ARAC"/>
    <property type="match status" value="1"/>
</dbReference>
<gene>
    <name evidence="5" type="ORF">GKZ57_02450</name>
</gene>
<evidence type="ECO:0000313" key="6">
    <source>
        <dbReference type="Proteomes" id="UP000437824"/>
    </source>
</evidence>
<dbReference type="RefSeq" id="WP_118509492.1">
    <property type="nucleotide sequence ID" value="NZ_WMBC01000001.1"/>
</dbReference>
<dbReference type="SUPFAM" id="SSF46689">
    <property type="entry name" value="Homeodomain-like"/>
    <property type="match status" value="2"/>
</dbReference>
<dbReference type="PRINTS" id="PR00032">
    <property type="entry name" value="HTHARAC"/>
</dbReference>
<dbReference type="InterPro" id="IPR037923">
    <property type="entry name" value="HTH-like"/>
</dbReference>
<evidence type="ECO:0000313" key="5">
    <source>
        <dbReference type="EMBL" id="MTD60153.1"/>
    </source>
</evidence>
<reference evidence="5 6" key="1">
    <citation type="submission" date="2019-11" db="EMBL/GenBank/DDBJ databases">
        <title>Draft genome sequence of Blautia luti DSM 14534T, isolated from human stool.</title>
        <authorList>
            <person name="Ortiz R."/>
            <person name="Melis-Arcos F."/>
            <person name="Covarrubias P."/>
            <person name="Cardenas J.P."/>
            <person name="Perez-Donoso J."/>
            <person name="Almonacid D."/>
        </authorList>
    </citation>
    <scope>NUCLEOTIDE SEQUENCE [LARGE SCALE GENOMIC DNA]</scope>
    <source>
        <strain evidence="5 6">DSM 14534</strain>
    </source>
</reference>
<dbReference type="EMBL" id="WMBC01000001">
    <property type="protein sequence ID" value="MTD60153.1"/>
    <property type="molecule type" value="Genomic_DNA"/>
</dbReference>
<dbReference type="PROSITE" id="PS01124">
    <property type="entry name" value="HTH_ARAC_FAMILY_2"/>
    <property type="match status" value="1"/>
</dbReference>
<dbReference type="SUPFAM" id="SSF51215">
    <property type="entry name" value="Regulatory protein AraC"/>
    <property type="match status" value="1"/>
</dbReference>
<dbReference type="Gene3D" id="2.60.120.280">
    <property type="entry name" value="Regulatory protein AraC"/>
    <property type="match status" value="1"/>
</dbReference>
<keyword evidence="1" id="KW-0805">Transcription regulation</keyword>
<keyword evidence="2" id="KW-0238">DNA-binding</keyword>
<dbReference type="Gene3D" id="1.10.10.60">
    <property type="entry name" value="Homeodomain-like"/>
    <property type="match status" value="2"/>
</dbReference>
<protein>
    <submittedName>
        <fullName evidence="5">Helix-turn-helix domain-containing protein</fullName>
    </submittedName>
</protein>
<feature type="domain" description="HTH araC/xylS-type" evidence="4">
    <location>
        <begin position="185"/>
        <end position="283"/>
    </location>
</feature>
<dbReference type="PANTHER" id="PTHR43280:SF2">
    <property type="entry name" value="HTH-TYPE TRANSCRIPTIONAL REGULATOR EXSA"/>
    <property type="match status" value="1"/>
</dbReference>
<dbReference type="InterPro" id="IPR020449">
    <property type="entry name" value="Tscrpt_reg_AraC-type_HTH"/>
</dbReference>
<evidence type="ECO:0000259" key="4">
    <source>
        <dbReference type="PROSITE" id="PS01124"/>
    </source>
</evidence>
<dbReference type="PANTHER" id="PTHR43280">
    <property type="entry name" value="ARAC-FAMILY TRANSCRIPTIONAL REGULATOR"/>
    <property type="match status" value="1"/>
</dbReference>
<name>A0A844GDW0_9FIRM</name>
<dbReference type="InterPro" id="IPR018060">
    <property type="entry name" value="HTH_AraC"/>
</dbReference>
<dbReference type="CDD" id="cd06986">
    <property type="entry name" value="cupin_MmsR-like_N"/>
    <property type="match status" value="1"/>
</dbReference>
<dbReference type="PROSITE" id="PS00041">
    <property type="entry name" value="HTH_ARAC_FAMILY_1"/>
    <property type="match status" value="1"/>
</dbReference>
<dbReference type="GO" id="GO:0003700">
    <property type="term" value="F:DNA-binding transcription factor activity"/>
    <property type="evidence" value="ECO:0007669"/>
    <property type="project" value="InterPro"/>
</dbReference>
<dbReference type="AlphaFoldDB" id="A0A844GDW0"/>
<dbReference type="Proteomes" id="UP000437824">
    <property type="component" value="Unassembled WGS sequence"/>
</dbReference>